<dbReference type="Gene3D" id="1.10.630.10">
    <property type="entry name" value="Cytochrome P450"/>
    <property type="match status" value="1"/>
</dbReference>
<evidence type="ECO:0000256" key="3">
    <source>
        <dbReference type="ARBA" id="ARBA00022723"/>
    </source>
</evidence>
<dbReference type="PANTHER" id="PTHR24305:SF166">
    <property type="entry name" value="CYTOCHROME P450 12A4, MITOCHONDRIAL-RELATED"/>
    <property type="match status" value="1"/>
</dbReference>
<name>A0A1Y2DUF7_9BASI</name>
<evidence type="ECO:0000256" key="1">
    <source>
        <dbReference type="ARBA" id="ARBA00001971"/>
    </source>
</evidence>
<evidence type="ECO:0000313" key="8">
    <source>
        <dbReference type="EMBL" id="ORY62877.1"/>
    </source>
</evidence>
<dbReference type="PROSITE" id="PS00086">
    <property type="entry name" value="CYTOCHROME_P450"/>
    <property type="match status" value="1"/>
</dbReference>
<organism evidence="8 9">
    <name type="scientific">Leucosporidium creatinivorum</name>
    <dbReference type="NCBI Taxonomy" id="106004"/>
    <lineage>
        <taxon>Eukaryota</taxon>
        <taxon>Fungi</taxon>
        <taxon>Dikarya</taxon>
        <taxon>Basidiomycota</taxon>
        <taxon>Pucciniomycotina</taxon>
        <taxon>Microbotryomycetes</taxon>
        <taxon>Leucosporidiales</taxon>
        <taxon>Leucosporidium</taxon>
    </lineage>
</organism>
<keyword evidence="7" id="KW-0503">Monooxygenase</keyword>
<evidence type="ECO:0000256" key="4">
    <source>
        <dbReference type="ARBA" id="ARBA00023002"/>
    </source>
</evidence>
<dbReference type="Pfam" id="PF00067">
    <property type="entry name" value="p450"/>
    <property type="match status" value="1"/>
</dbReference>
<dbReference type="InParanoid" id="A0A1Y2DUF7"/>
<dbReference type="EMBL" id="MCGR01000069">
    <property type="protein sequence ID" value="ORY62877.1"/>
    <property type="molecule type" value="Genomic_DNA"/>
</dbReference>
<dbReference type="PRINTS" id="PR00385">
    <property type="entry name" value="P450"/>
</dbReference>
<dbReference type="GO" id="GO:0005506">
    <property type="term" value="F:iron ion binding"/>
    <property type="evidence" value="ECO:0007669"/>
    <property type="project" value="InterPro"/>
</dbReference>
<accession>A0A1Y2DUF7</accession>
<comment type="similarity">
    <text evidence="2 7">Belongs to the cytochrome P450 family.</text>
</comment>
<sequence length="527" mass="59598">MFWGVLLAVLVSLLVQYTIKVVFLLRATSKSPGWIAFLPPAALTSVILPGHPRLNWNRAIGWKMKHDMYTRYNSTVLVVPNLLAPRTTVFVGDAEAIRRINTDHRHFAKTAGVNNFVLNAWGANILTTDGAPWRRHRKVIAPSFTEANNEVVWRETVRSTRLWFEQVDAGVDDQGKSIVKNVEEDMATMTLMVISKAAFGYELDWPAKKGESAEMNFPEAARIVLDHLLAVHVLPSWTYLLPIKKLRRIKAGKEFFEAQVRKLIDDRRADLGSGRHDLLASLLEANDQESGHASLSNDELLSDVFIFLFAGHETSSNTLAATLVLLALYPESQERLYQEAASVFGKDDSITTSWDSFNSLPFTYAVLQEGLRLAGPVGFTTKMAIQNTSLPALTRDGEKIQVHVPKGATIRENVSAVHYSPHLWGDPFKFDPDRFLKKNNSKDDPDGWLPFSSGLRGCIGRNFAIAESVCFLAMTLLRYKVEIPEHRKEEWKLKEGETERERRERILKPRWIVTLAPHDLDVTFVRR</sequence>
<dbReference type="GO" id="GO:0004497">
    <property type="term" value="F:monooxygenase activity"/>
    <property type="evidence" value="ECO:0007669"/>
    <property type="project" value="UniProtKB-KW"/>
</dbReference>
<dbReference type="InterPro" id="IPR036396">
    <property type="entry name" value="Cyt_P450_sf"/>
</dbReference>
<dbReference type="SUPFAM" id="SSF48264">
    <property type="entry name" value="Cytochrome P450"/>
    <property type="match status" value="1"/>
</dbReference>
<dbReference type="InterPro" id="IPR050121">
    <property type="entry name" value="Cytochrome_P450_monoxygenase"/>
</dbReference>
<dbReference type="Proteomes" id="UP000193467">
    <property type="component" value="Unassembled WGS sequence"/>
</dbReference>
<feature type="binding site" description="axial binding residue" evidence="6">
    <location>
        <position position="458"/>
    </location>
    <ligand>
        <name>heme</name>
        <dbReference type="ChEBI" id="CHEBI:30413"/>
    </ligand>
    <ligandPart>
        <name>Fe</name>
        <dbReference type="ChEBI" id="CHEBI:18248"/>
    </ligandPart>
</feature>
<dbReference type="STRING" id="106004.A0A1Y2DUF7"/>
<gene>
    <name evidence="8" type="ORF">BCR35DRAFT_355104</name>
</gene>
<dbReference type="GO" id="GO:0016705">
    <property type="term" value="F:oxidoreductase activity, acting on paired donors, with incorporation or reduction of molecular oxygen"/>
    <property type="evidence" value="ECO:0007669"/>
    <property type="project" value="InterPro"/>
</dbReference>
<protein>
    <submittedName>
        <fullName evidence="8">Cytochrome P450</fullName>
    </submittedName>
</protein>
<keyword evidence="3 6" id="KW-0479">Metal-binding</keyword>
<evidence type="ECO:0000256" key="2">
    <source>
        <dbReference type="ARBA" id="ARBA00010617"/>
    </source>
</evidence>
<evidence type="ECO:0000256" key="7">
    <source>
        <dbReference type="RuleBase" id="RU000461"/>
    </source>
</evidence>
<dbReference type="InterPro" id="IPR002401">
    <property type="entry name" value="Cyt_P450_E_grp-I"/>
</dbReference>
<dbReference type="InterPro" id="IPR001128">
    <property type="entry name" value="Cyt_P450"/>
</dbReference>
<keyword evidence="5 6" id="KW-0408">Iron</keyword>
<comment type="caution">
    <text evidence="8">The sequence shown here is derived from an EMBL/GenBank/DDBJ whole genome shotgun (WGS) entry which is preliminary data.</text>
</comment>
<evidence type="ECO:0000313" key="9">
    <source>
        <dbReference type="Proteomes" id="UP000193467"/>
    </source>
</evidence>
<dbReference type="PANTHER" id="PTHR24305">
    <property type="entry name" value="CYTOCHROME P450"/>
    <property type="match status" value="1"/>
</dbReference>
<dbReference type="OrthoDB" id="1470350at2759"/>
<keyword evidence="4 7" id="KW-0560">Oxidoreductase</keyword>
<evidence type="ECO:0000256" key="6">
    <source>
        <dbReference type="PIRSR" id="PIRSR602401-1"/>
    </source>
</evidence>
<comment type="cofactor">
    <cofactor evidence="1 6">
        <name>heme</name>
        <dbReference type="ChEBI" id="CHEBI:30413"/>
    </cofactor>
</comment>
<keyword evidence="9" id="KW-1185">Reference proteome</keyword>
<dbReference type="InterPro" id="IPR017972">
    <property type="entry name" value="Cyt_P450_CS"/>
</dbReference>
<dbReference type="PRINTS" id="PR00463">
    <property type="entry name" value="EP450I"/>
</dbReference>
<dbReference type="GO" id="GO:0020037">
    <property type="term" value="F:heme binding"/>
    <property type="evidence" value="ECO:0007669"/>
    <property type="project" value="InterPro"/>
</dbReference>
<proteinExistence type="inferred from homology"/>
<reference evidence="8 9" key="1">
    <citation type="submission" date="2016-07" db="EMBL/GenBank/DDBJ databases">
        <title>Pervasive Adenine N6-methylation of Active Genes in Fungi.</title>
        <authorList>
            <consortium name="DOE Joint Genome Institute"/>
            <person name="Mondo S.J."/>
            <person name="Dannebaum R.O."/>
            <person name="Kuo R.C."/>
            <person name="Labutti K."/>
            <person name="Haridas S."/>
            <person name="Kuo A."/>
            <person name="Salamov A."/>
            <person name="Ahrendt S.R."/>
            <person name="Lipzen A."/>
            <person name="Sullivan W."/>
            <person name="Andreopoulos W.B."/>
            <person name="Clum A."/>
            <person name="Lindquist E."/>
            <person name="Daum C."/>
            <person name="Ramamoorthy G.K."/>
            <person name="Gryganskyi A."/>
            <person name="Culley D."/>
            <person name="Magnuson J.K."/>
            <person name="James T.Y."/>
            <person name="O'Malley M.A."/>
            <person name="Stajich J.E."/>
            <person name="Spatafora J.W."/>
            <person name="Visel A."/>
            <person name="Grigoriev I.V."/>
        </authorList>
    </citation>
    <scope>NUCLEOTIDE SEQUENCE [LARGE SCALE GENOMIC DNA]</scope>
    <source>
        <strain evidence="8 9">62-1032</strain>
    </source>
</reference>
<keyword evidence="6 7" id="KW-0349">Heme</keyword>
<evidence type="ECO:0000256" key="5">
    <source>
        <dbReference type="ARBA" id="ARBA00023004"/>
    </source>
</evidence>
<dbReference type="AlphaFoldDB" id="A0A1Y2DUF7"/>